<dbReference type="Gene3D" id="3.10.129.10">
    <property type="entry name" value="Hotdog Thioesterase"/>
    <property type="match status" value="1"/>
</dbReference>
<gene>
    <name evidence="2" type="ORF">SAMN05192584_11751</name>
</gene>
<dbReference type="Proteomes" id="UP000198928">
    <property type="component" value="Unassembled WGS sequence"/>
</dbReference>
<dbReference type="EMBL" id="FOSG01000017">
    <property type="protein sequence ID" value="SFL34176.1"/>
    <property type="molecule type" value="Genomic_DNA"/>
</dbReference>
<dbReference type="InterPro" id="IPR006683">
    <property type="entry name" value="Thioestr_dom"/>
</dbReference>
<dbReference type="SUPFAM" id="SSF54637">
    <property type="entry name" value="Thioesterase/thiol ester dehydrase-isomerase"/>
    <property type="match status" value="1"/>
</dbReference>
<name>A0A1I4GYG7_9ACTN</name>
<dbReference type="Pfam" id="PF03061">
    <property type="entry name" value="4HBT"/>
    <property type="match status" value="1"/>
</dbReference>
<dbReference type="RefSeq" id="WP_093851350.1">
    <property type="nucleotide sequence ID" value="NZ_FOSG01000017.1"/>
</dbReference>
<reference evidence="3" key="1">
    <citation type="submission" date="2016-10" db="EMBL/GenBank/DDBJ databases">
        <authorList>
            <person name="Varghese N."/>
            <person name="Submissions S."/>
        </authorList>
    </citation>
    <scope>NUCLEOTIDE SEQUENCE [LARGE SCALE GENOMIC DNA]</scope>
    <source>
        <strain evidence="3">PL19</strain>
    </source>
</reference>
<accession>A0A1I4GYG7</accession>
<evidence type="ECO:0000313" key="2">
    <source>
        <dbReference type="EMBL" id="SFL34176.1"/>
    </source>
</evidence>
<evidence type="ECO:0000313" key="3">
    <source>
        <dbReference type="Proteomes" id="UP000198928"/>
    </source>
</evidence>
<feature type="domain" description="Thioesterase" evidence="1">
    <location>
        <begin position="55"/>
        <end position="130"/>
    </location>
</feature>
<protein>
    <submittedName>
        <fullName evidence="2">Acyl-coenzyme A thioesterase PaaI, contains HGG motif</fullName>
    </submittedName>
</protein>
<dbReference type="CDD" id="cd03443">
    <property type="entry name" value="PaaI_thioesterase"/>
    <property type="match status" value="1"/>
</dbReference>
<sequence>MTAADTAAENTDDINALIGKEFPWLASDHVVAAVTEDRLVMEARSKSLERGPAEGTVSGPAQFRMADLAGYLLIKHRSGADCSVRLRTVSLSCLDAPAPGVLTARATMLRHSKRNAEVRVDICDARDNRICAASLLYSVR</sequence>
<dbReference type="InterPro" id="IPR029069">
    <property type="entry name" value="HotDog_dom_sf"/>
</dbReference>
<organism evidence="2 3">
    <name type="scientific">Streptomyces pini</name>
    <dbReference type="NCBI Taxonomy" id="1520580"/>
    <lineage>
        <taxon>Bacteria</taxon>
        <taxon>Bacillati</taxon>
        <taxon>Actinomycetota</taxon>
        <taxon>Actinomycetes</taxon>
        <taxon>Kitasatosporales</taxon>
        <taxon>Streptomycetaceae</taxon>
        <taxon>Streptomyces</taxon>
    </lineage>
</organism>
<evidence type="ECO:0000259" key="1">
    <source>
        <dbReference type="Pfam" id="PF03061"/>
    </source>
</evidence>
<keyword evidence="3" id="KW-1185">Reference proteome</keyword>
<proteinExistence type="predicted"/>
<dbReference type="AlphaFoldDB" id="A0A1I4GYG7"/>